<protein>
    <submittedName>
        <fullName evidence="1">Uncharacterized protein</fullName>
    </submittedName>
</protein>
<evidence type="ECO:0000313" key="1">
    <source>
        <dbReference type="EMBL" id="TVT99732.1"/>
    </source>
</evidence>
<sequence length="70" mass="7556">LCRRRSALRLLDFEDGGVILDDEVNATIVCWPAGRSAPASSYTPSSTPDTAQHVANLVEAMQVLEELDPS</sequence>
<proteinExistence type="predicted"/>
<dbReference type="Proteomes" id="UP000324897">
    <property type="component" value="Unassembled WGS sequence"/>
</dbReference>
<evidence type="ECO:0000313" key="2">
    <source>
        <dbReference type="Proteomes" id="UP000324897"/>
    </source>
</evidence>
<gene>
    <name evidence="1" type="ORF">EJB05_54932</name>
</gene>
<organism evidence="1 2">
    <name type="scientific">Eragrostis curvula</name>
    <name type="common">weeping love grass</name>
    <dbReference type="NCBI Taxonomy" id="38414"/>
    <lineage>
        <taxon>Eukaryota</taxon>
        <taxon>Viridiplantae</taxon>
        <taxon>Streptophyta</taxon>
        <taxon>Embryophyta</taxon>
        <taxon>Tracheophyta</taxon>
        <taxon>Spermatophyta</taxon>
        <taxon>Magnoliopsida</taxon>
        <taxon>Liliopsida</taxon>
        <taxon>Poales</taxon>
        <taxon>Poaceae</taxon>
        <taxon>PACMAD clade</taxon>
        <taxon>Chloridoideae</taxon>
        <taxon>Eragrostideae</taxon>
        <taxon>Eragrostidinae</taxon>
        <taxon>Eragrostis</taxon>
    </lineage>
</organism>
<name>A0A5J9SLE2_9POAL</name>
<dbReference type="AlphaFoldDB" id="A0A5J9SLE2"/>
<feature type="non-terminal residue" evidence="1">
    <location>
        <position position="1"/>
    </location>
</feature>
<accession>A0A5J9SLE2</accession>
<keyword evidence="2" id="KW-1185">Reference proteome</keyword>
<dbReference type="EMBL" id="RWGY01000686">
    <property type="protein sequence ID" value="TVT99732.1"/>
    <property type="molecule type" value="Genomic_DNA"/>
</dbReference>
<reference evidence="1 2" key="1">
    <citation type="journal article" date="2019" name="Sci. Rep.">
        <title>A high-quality genome of Eragrostis curvula grass provides insights into Poaceae evolution and supports new strategies to enhance forage quality.</title>
        <authorList>
            <person name="Carballo J."/>
            <person name="Santos B.A.C.M."/>
            <person name="Zappacosta D."/>
            <person name="Garbus I."/>
            <person name="Selva J.P."/>
            <person name="Gallo C.A."/>
            <person name="Diaz A."/>
            <person name="Albertini E."/>
            <person name="Caccamo M."/>
            <person name="Echenique V."/>
        </authorList>
    </citation>
    <scope>NUCLEOTIDE SEQUENCE [LARGE SCALE GENOMIC DNA]</scope>
    <source>
        <strain evidence="2">cv. Victoria</strain>
        <tissue evidence="1">Leaf</tissue>
    </source>
</reference>
<comment type="caution">
    <text evidence="1">The sequence shown here is derived from an EMBL/GenBank/DDBJ whole genome shotgun (WGS) entry which is preliminary data.</text>
</comment>
<dbReference type="Gramene" id="TVT99732">
    <property type="protein sequence ID" value="TVT99732"/>
    <property type="gene ID" value="EJB05_54932"/>
</dbReference>